<dbReference type="Proteomes" id="UP000017837">
    <property type="component" value="Unassembled WGS sequence"/>
</dbReference>
<dbReference type="PROSITE" id="PS51257">
    <property type="entry name" value="PROKAR_LIPOPROTEIN"/>
    <property type="match status" value="1"/>
</dbReference>
<gene>
    <name evidence="2" type="ORF">ABENE_09845</name>
</gene>
<dbReference type="EMBL" id="AWGB01000016">
    <property type="protein sequence ID" value="ESQ91628.1"/>
    <property type="molecule type" value="Genomic_DNA"/>
</dbReference>
<comment type="caution">
    <text evidence="2">The sequence shown here is derived from an EMBL/GenBank/DDBJ whole genome shotgun (WGS) entry which is preliminary data.</text>
</comment>
<dbReference type="PATRIC" id="fig|1121022.4.peg.1990"/>
<keyword evidence="3" id="KW-1185">Reference proteome</keyword>
<evidence type="ECO:0000256" key="1">
    <source>
        <dbReference type="SAM" id="SignalP"/>
    </source>
</evidence>
<dbReference type="OrthoDB" id="8480109at2"/>
<dbReference type="RefSeq" id="WP_018080711.1">
    <property type="nucleotide sequence ID" value="NZ_AQWM01000002.1"/>
</dbReference>
<dbReference type="Gene3D" id="3.30.160.150">
    <property type="entry name" value="Lipoprotein like domain"/>
    <property type="match status" value="1"/>
</dbReference>
<protein>
    <recommendedName>
        <fullName evidence="4">Lipoprotein</fullName>
    </recommendedName>
</protein>
<feature type="signal peptide" evidence="1">
    <location>
        <begin position="1"/>
        <end position="22"/>
    </location>
</feature>
<sequence>MAKVFRTLALCAAVALPAFSLSGCGFVPLYAQQGLTVNLAQIDIDAPQTRTGYFVEQELRNRLASDDSTQKLYKLVISMKEQHYAIGYRVDDTSTRSEITSQIAYKLINVSTKAVILQDAFSETVTYDTSVSPFTGVISQQDAQKRIASSISQKIQTNLALYFHEKPKR</sequence>
<dbReference type="eggNOG" id="COG5468">
    <property type="taxonomic scope" value="Bacteria"/>
</dbReference>
<dbReference type="AlphaFoldDB" id="V4RK11"/>
<evidence type="ECO:0000313" key="3">
    <source>
        <dbReference type="Proteomes" id="UP000017837"/>
    </source>
</evidence>
<feature type="chain" id="PRO_5004726833" description="Lipoprotein" evidence="1">
    <location>
        <begin position="23"/>
        <end position="169"/>
    </location>
</feature>
<name>V4RK11_9CAUL</name>
<dbReference type="STRING" id="1121022.GCA_000376105_01044"/>
<keyword evidence="1" id="KW-0732">Signal</keyword>
<accession>V4RK11</accession>
<evidence type="ECO:0000313" key="2">
    <source>
        <dbReference type="EMBL" id="ESQ91628.1"/>
    </source>
</evidence>
<reference evidence="2 3" key="1">
    <citation type="journal article" date="2014" name="Nature">
        <title>Sequential evolution of bacterial morphology by co-option of a developmental regulator.</title>
        <authorList>
            <person name="Jiang C."/>
            <person name="Brown P.J."/>
            <person name="Ducret A."/>
            <person name="Brun Y.V."/>
        </authorList>
    </citation>
    <scope>NUCLEOTIDE SEQUENCE [LARGE SCALE GENOMIC DNA]</scope>
    <source>
        <strain evidence="2 3">DSM 16100</strain>
    </source>
</reference>
<organism evidence="2 3">
    <name type="scientific">Asticcacaulis benevestitus DSM 16100 = ATCC BAA-896</name>
    <dbReference type="NCBI Taxonomy" id="1121022"/>
    <lineage>
        <taxon>Bacteria</taxon>
        <taxon>Pseudomonadati</taxon>
        <taxon>Pseudomonadota</taxon>
        <taxon>Alphaproteobacteria</taxon>
        <taxon>Caulobacterales</taxon>
        <taxon>Caulobacteraceae</taxon>
        <taxon>Asticcacaulis</taxon>
    </lineage>
</organism>
<evidence type="ECO:0008006" key="4">
    <source>
        <dbReference type="Google" id="ProtNLM"/>
    </source>
</evidence>
<proteinExistence type="predicted"/>